<dbReference type="GO" id="GO:0015035">
    <property type="term" value="F:protein-disulfide reductase activity"/>
    <property type="evidence" value="ECO:0007669"/>
    <property type="project" value="UniProtKB-UniRule"/>
</dbReference>
<dbReference type="InterPro" id="IPR005746">
    <property type="entry name" value="Thioredoxin"/>
</dbReference>
<gene>
    <name evidence="13" type="primary">trxA</name>
    <name evidence="13" type="ORF">GX662_00520</name>
    <name evidence="14" type="ORF">SAMN04488507_103913</name>
    <name evidence="12" type="ORF">TFLO_2654</name>
</gene>
<dbReference type="PROSITE" id="PS51352">
    <property type="entry name" value="THIOREDOXIN_2"/>
    <property type="match status" value="1"/>
</dbReference>
<dbReference type="CDD" id="cd02947">
    <property type="entry name" value="TRX_family"/>
    <property type="match status" value="1"/>
</dbReference>
<dbReference type="Pfam" id="PF00085">
    <property type="entry name" value="Thioredoxin"/>
    <property type="match status" value="1"/>
</dbReference>
<dbReference type="PROSITE" id="PS00194">
    <property type="entry name" value="THIOREDOXIN_1"/>
    <property type="match status" value="1"/>
</dbReference>
<dbReference type="GO" id="GO:0045454">
    <property type="term" value="P:cell redox homeostasis"/>
    <property type="evidence" value="ECO:0007669"/>
    <property type="project" value="TreeGrafter"/>
</dbReference>
<evidence type="ECO:0000313" key="14">
    <source>
        <dbReference type="EMBL" id="SFI03544.1"/>
    </source>
</evidence>
<dbReference type="AlphaFoldDB" id="A0A143YZT0"/>
<feature type="site" description="Contributes to redox potential value" evidence="9">
    <location>
        <position position="29"/>
    </location>
</feature>
<keyword evidence="3" id="KW-0813">Transport</keyword>
<evidence type="ECO:0000256" key="4">
    <source>
        <dbReference type="ARBA" id="ARBA00022982"/>
    </source>
</evidence>
<dbReference type="FunFam" id="3.40.30.10:FF:000001">
    <property type="entry name" value="Thioredoxin"/>
    <property type="match status" value="1"/>
</dbReference>
<keyword evidence="4" id="KW-0249">Electron transport</keyword>
<dbReference type="PANTHER" id="PTHR45663">
    <property type="entry name" value="GEO12009P1"/>
    <property type="match status" value="1"/>
</dbReference>
<name>A0A143YZT0_9LACT</name>
<comment type="caution">
    <text evidence="14">The sequence shown here is derived from an EMBL/GenBank/DDBJ whole genome shotgun (WGS) entry which is preliminary data.</text>
</comment>
<evidence type="ECO:0000256" key="10">
    <source>
        <dbReference type="PIRSR" id="PIRSR000077-4"/>
    </source>
</evidence>
<protein>
    <recommendedName>
        <fullName evidence="2 7">Thioredoxin</fullName>
    </recommendedName>
</protein>
<evidence type="ECO:0000256" key="1">
    <source>
        <dbReference type="ARBA" id="ARBA00008987"/>
    </source>
</evidence>
<dbReference type="PRINTS" id="PR00421">
    <property type="entry name" value="THIOREDOXIN"/>
</dbReference>
<feature type="disulfide bond" description="Redox-active" evidence="10">
    <location>
        <begin position="28"/>
        <end position="31"/>
    </location>
</feature>
<evidence type="ECO:0000313" key="13">
    <source>
        <dbReference type="EMBL" id="NLD30737.1"/>
    </source>
</evidence>
<keyword evidence="6 10" id="KW-0676">Redox-active center</keyword>
<keyword evidence="15" id="KW-1185">Reference proteome</keyword>
<evidence type="ECO:0000313" key="16">
    <source>
        <dbReference type="Proteomes" id="UP000199686"/>
    </source>
</evidence>
<dbReference type="EMBL" id="FOQC01000039">
    <property type="protein sequence ID" value="SFI03544.1"/>
    <property type="molecule type" value="Genomic_DNA"/>
</dbReference>
<dbReference type="EMBL" id="FJMZ01000042">
    <property type="protein sequence ID" value="CZR01548.1"/>
    <property type="molecule type" value="Genomic_DNA"/>
</dbReference>
<dbReference type="InterPro" id="IPR013766">
    <property type="entry name" value="Thioredoxin_domain"/>
</dbReference>
<dbReference type="Proteomes" id="UP000199686">
    <property type="component" value="Unassembled WGS sequence"/>
</dbReference>
<feature type="active site" description="Nucleophile" evidence="9">
    <location>
        <position position="31"/>
    </location>
</feature>
<evidence type="ECO:0000313" key="17">
    <source>
        <dbReference type="Proteomes" id="UP000589373"/>
    </source>
</evidence>
<evidence type="ECO:0000313" key="12">
    <source>
        <dbReference type="EMBL" id="CZR01548.1"/>
    </source>
</evidence>
<evidence type="ECO:0000256" key="9">
    <source>
        <dbReference type="PIRSR" id="PIRSR000077-1"/>
    </source>
</evidence>
<reference evidence="13 17" key="3">
    <citation type="journal article" date="2020" name="Biotechnol. Biofuels">
        <title>New insights from the biogas microbiome by comprehensive genome-resolved metagenomics of nearly 1600 species originating from multiple anaerobic digesters.</title>
        <authorList>
            <person name="Campanaro S."/>
            <person name="Treu L."/>
            <person name="Rodriguez-R L.M."/>
            <person name="Kovalovszki A."/>
            <person name="Ziels R.M."/>
            <person name="Maus I."/>
            <person name="Zhu X."/>
            <person name="Kougias P.G."/>
            <person name="Basile A."/>
            <person name="Luo G."/>
            <person name="Schluter A."/>
            <person name="Konstantinidis K.T."/>
            <person name="Angelidaki I."/>
        </authorList>
    </citation>
    <scope>NUCLEOTIDE SEQUENCE [LARGE SCALE GENOMIC DNA]</scope>
    <source>
        <strain evidence="13">AS07pgkLD_105</strain>
    </source>
</reference>
<sequence length="104" mass="11810">MSTQVTDATWQSEVQEGLTLMDFWAPWCGPCRMLGPVLEEIEDEMDNKVKIVKLNIDENQMTASQFGIMSIPTMVLFKDGQPVEKLTGYHPKDVLVDYLETKLA</sequence>
<dbReference type="Proteomes" id="UP000195947">
    <property type="component" value="Unassembled WGS sequence"/>
</dbReference>
<dbReference type="PANTHER" id="PTHR45663:SF11">
    <property type="entry name" value="GEO12009P1"/>
    <property type="match status" value="1"/>
</dbReference>
<evidence type="ECO:0000256" key="6">
    <source>
        <dbReference type="ARBA" id="ARBA00023284"/>
    </source>
</evidence>
<dbReference type="STRING" id="82803.SAMN04488048_1013"/>
<evidence type="ECO:0000256" key="3">
    <source>
        <dbReference type="ARBA" id="ARBA00022448"/>
    </source>
</evidence>
<dbReference type="Proteomes" id="UP000589373">
    <property type="component" value="Unassembled WGS sequence"/>
</dbReference>
<dbReference type="RefSeq" id="WP_086990399.1">
    <property type="nucleotide sequence ID" value="NZ_FJMZ01000042.1"/>
</dbReference>
<evidence type="ECO:0000313" key="15">
    <source>
        <dbReference type="Proteomes" id="UP000195947"/>
    </source>
</evidence>
<feature type="domain" description="Thioredoxin" evidence="11">
    <location>
        <begin position="1"/>
        <end position="104"/>
    </location>
</feature>
<accession>A0A143YZT0</accession>
<dbReference type="NCBIfam" id="TIGR01068">
    <property type="entry name" value="thioredoxin"/>
    <property type="match status" value="1"/>
</dbReference>
<dbReference type="PIRSF" id="PIRSF000077">
    <property type="entry name" value="Thioredoxin"/>
    <property type="match status" value="1"/>
</dbReference>
<feature type="site" description="Contributes to redox potential value" evidence="9">
    <location>
        <position position="30"/>
    </location>
</feature>
<dbReference type="InterPro" id="IPR036249">
    <property type="entry name" value="Thioredoxin-like_sf"/>
</dbReference>
<dbReference type="GO" id="GO:0005829">
    <property type="term" value="C:cytosol"/>
    <property type="evidence" value="ECO:0007669"/>
    <property type="project" value="TreeGrafter"/>
</dbReference>
<dbReference type="Gene3D" id="3.40.30.10">
    <property type="entry name" value="Glutaredoxin"/>
    <property type="match status" value="1"/>
</dbReference>
<evidence type="ECO:0000259" key="11">
    <source>
        <dbReference type="PROSITE" id="PS51352"/>
    </source>
</evidence>
<organism evidence="14 16">
    <name type="scientific">Trichococcus flocculiformis</name>
    <dbReference type="NCBI Taxonomy" id="82803"/>
    <lineage>
        <taxon>Bacteria</taxon>
        <taxon>Bacillati</taxon>
        <taxon>Bacillota</taxon>
        <taxon>Bacilli</taxon>
        <taxon>Lactobacillales</taxon>
        <taxon>Carnobacteriaceae</taxon>
        <taxon>Trichococcus</taxon>
    </lineage>
</organism>
<evidence type="ECO:0000256" key="7">
    <source>
        <dbReference type="NCBIfam" id="TIGR01068"/>
    </source>
</evidence>
<dbReference type="SUPFAM" id="SSF52833">
    <property type="entry name" value="Thioredoxin-like"/>
    <property type="match status" value="1"/>
</dbReference>
<evidence type="ECO:0000256" key="2">
    <source>
        <dbReference type="ARBA" id="ARBA00020570"/>
    </source>
</evidence>
<reference evidence="14 16" key="2">
    <citation type="submission" date="2016-10" db="EMBL/GenBank/DDBJ databases">
        <authorList>
            <person name="Varghese N."/>
            <person name="Submissions S."/>
        </authorList>
    </citation>
    <scope>NUCLEOTIDE SEQUENCE [LARGE SCALE GENOMIC DNA]</scope>
    <source>
        <strain evidence="14 16">DSM 2094</strain>
    </source>
</reference>
<feature type="site" description="Deprotonates C-terminal active site Cys" evidence="9">
    <location>
        <position position="22"/>
    </location>
</feature>
<evidence type="ECO:0000256" key="5">
    <source>
        <dbReference type="ARBA" id="ARBA00023157"/>
    </source>
</evidence>
<reference evidence="12 15" key="1">
    <citation type="submission" date="2016-02" db="EMBL/GenBank/DDBJ databases">
        <authorList>
            <person name="Strepis N."/>
        </authorList>
    </citation>
    <scope>NUCLEOTIDE SEQUENCE [LARGE SCALE GENOMIC DNA]</scope>
    <source>
        <strain evidence="12">Trichococcus flocculiformis</strain>
    </source>
</reference>
<dbReference type="EMBL" id="JAAZCD010000011">
    <property type="protein sequence ID" value="NLD30737.1"/>
    <property type="molecule type" value="Genomic_DNA"/>
</dbReference>
<keyword evidence="5 10" id="KW-1015">Disulfide bond</keyword>
<feature type="active site" description="Nucleophile" evidence="9">
    <location>
        <position position="28"/>
    </location>
</feature>
<comment type="similarity">
    <text evidence="1 8">Belongs to the thioredoxin family.</text>
</comment>
<dbReference type="InterPro" id="IPR017937">
    <property type="entry name" value="Thioredoxin_CS"/>
</dbReference>
<dbReference type="OrthoDB" id="9790390at2"/>
<evidence type="ECO:0000256" key="8">
    <source>
        <dbReference type="PIRNR" id="PIRNR000077"/>
    </source>
</evidence>
<proteinExistence type="inferred from homology"/>